<name>A0A9P4S827_9PEZI</name>
<feature type="non-terminal residue" evidence="3">
    <location>
        <position position="127"/>
    </location>
</feature>
<dbReference type="PANTHER" id="PTHR14580">
    <property type="entry name" value="MULTIPLE MYELOMA TUMOR-ASSOCIATED PROTEIN 2 FAMILY MEMBER"/>
    <property type="match status" value="1"/>
</dbReference>
<feature type="region of interest" description="Disordered" evidence="1">
    <location>
        <begin position="94"/>
        <end position="127"/>
    </location>
</feature>
<sequence>MDLLQSVRKEGSRGGRADFKWEDVKGDAQRENYLGHSLMAPVGRWQKNRDLSWYAKSGDNSAQSEADKRKEEIRRIKEAEEDAMAAALGLPVPVRNNPNLAPLGQRASEADVKRALAETAAENENEN</sequence>
<organism evidence="3 4">
    <name type="scientific">Patellaria atrata CBS 101060</name>
    <dbReference type="NCBI Taxonomy" id="1346257"/>
    <lineage>
        <taxon>Eukaryota</taxon>
        <taxon>Fungi</taxon>
        <taxon>Dikarya</taxon>
        <taxon>Ascomycota</taxon>
        <taxon>Pezizomycotina</taxon>
        <taxon>Dothideomycetes</taxon>
        <taxon>Dothideomycetes incertae sedis</taxon>
        <taxon>Patellariales</taxon>
        <taxon>Patellariaceae</taxon>
        <taxon>Patellaria</taxon>
    </lineage>
</organism>
<dbReference type="InterPro" id="IPR019315">
    <property type="entry name" value="MMTA2_N"/>
</dbReference>
<comment type="caution">
    <text evidence="3">The sequence shown here is derived from an EMBL/GenBank/DDBJ whole genome shotgun (WGS) entry which is preliminary data.</text>
</comment>
<accession>A0A9P4S827</accession>
<proteinExistence type="predicted"/>
<reference evidence="3" key="1">
    <citation type="journal article" date="2020" name="Stud. Mycol.">
        <title>101 Dothideomycetes genomes: a test case for predicting lifestyles and emergence of pathogens.</title>
        <authorList>
            <person name="Haridas S."/>
            <person name="Albert R."/>
            <person name="Binder M."/>
            <person name="Bloem J."/>
            <person name="Labutti K."/>
            <person name="Salamov A."/>
            <person name="Andreopoulos B."/>
            <person name="Baker S."/>
            <person name="Barry K."/>
            <person name="Bills G."/>
            <person name="Bluhm B."/>
            <person name="Cannon C."/>
            <person name="Castanera R."/>
            <person name="Culley D."/>
            <person name="Daum C."/>
            <person name="Ezra D."/>
            <person name="Gonzalez J."/>
            <person name="Henrissat B."/>
            <person name="Kuo A."/>
            <person name="Liang C."/>
            <person name="Lipzen A."/>
            <person name="Lutzoni F."/>
            <person name="Magnuson J."/>
            <person name="Mondo S."/>
            <person name="Nolan M."/>
            <person name="Ohm R."/>
            <person name="Pangilinan J."/>
            <person name="Park H.-J."/>
            <person name="Ramirez L."/>
            <person name="Alfaro M."/>
            <person name="Sun H."/>
            <person name="Tritt A."/>
            <person name="Yoshinaga Y."/>
            <person name="Zwiers L.-H."/>
            <person name="Turgeon B."/>
            <person name="Goodwin S."/>
            <person name="Spatafora J."/>
            <person name="Crous P."/>
            <person name="Grigoriev I."/>
        </authorList>
    </citation>
    <scope>NUCLEOTIDE SEQUENCE</scope>
    <source>
        <strain evidence="3">CBS 101060</strain>
    </source>
</reference>
<dbReference type="InterPro" id="IPR039207">
    <property type="entry name" value="MMTAG2-like"/>
</dbReference>
<evidence type="ECO:0000256" key="1">
    <source>
        <dbReference type="SAM" id="MobiDB-lite"/>
    </source>
</evidence>
<evidence type="ECO:0000259" key="2">
    <source>
        <dbReference type="Pfam" id="PF10159"/>
    </source>
</evidence>
<dbReference type="OrthoDB" id="5390672at2759"/>
<dbReference type="Pfam" id="PF10159">
    <property type="entry name" value="MMtag"/>
    <property type="match status" value="1"/>
</dbReference>
<gene>
    <name evidence="3" type="ORF">M501DRAFT_913607</name>
</gene>
<evidence type="ECO:0000313" key="4">
    <source>
        <dbReference type="Proteomes" id="UP000799429"/>
    </source>
</evidence>
<dbReference type="PANTHER" id="PTHR14580:SF0">
    <property type="entry name" value="MULTIPLE MYELOMA TUMOR-ASSOCIATED PROTEIN 2"/>
    <property type="match status" value="1"/>
</dbReference>
<protein>
    <recommendedName>
        <fullName evidence="2">Multiple myeloma tumor-associated protein 2-like N-terminal domain-containing protein</fullName>
    </recommendedName>
</protein>
<dbReference type="EMBL" id="MU006101">
    <property type="protein sequence ID" value="KAF2836977.1"/>
    <property type="molecule type" value="Genomic_DNA"/>
</dbReference>
<feature type="domain" description="Multiple myeloma tumor-associated protein 2-like N-terminal" evidence="2">
    <location>
        <begin position="11"/>
        <end position="89"/>
    </location>
</feature>
<dbReference type="Proteomes" id="UP000799429">
    <property type="component" value="Unassembled WGS sequence"/>
</dbReference>
<evidence type="ECO:0000313" key="3">
    <source>
        <dbReference type="EMBL" id="KAF2836977.1"/>
    </source>
</evidence>
<dbReference type="AlphaFoldDB" id="A0A9P4S827"/>
<keyword evidence="4" id="KW-1185">Reference proteome</keyword>